<organism evidence="1 2">
    <name type="scientific">Veronia pacifica</name>
    <dbReference type="NCBI Taxonomy" id="1080227"/>
    <lineage>
        <taxon>Bacteria</taxon>
        <taxon>Pseudomonadati</taxon>
        <taxon>Pseudomonadota</taxon>
        <taxon>Gammaproteobacteria</taxon>
        <taxon>Vibrionales</taxon>
        <taxon>Vibrionaceae</taxon>
        <taxon>Veronia</taxon>
    </lineage>
</organism>
<accession>A0A1C3ECL6</accession>
<proteinExistence type="predicted"/>
<dbReference type="AlphaFoldDB" id="A0A1C3ECL6"/>
<dbReference type="OrthoDB" id="9990768at2"/>
<evidence type="ECO:0000313" key="2">
    <source>
        <dbReference type="Proteomes" id="UP000094936"/>
    </source>
</evidence>
<sequence length="385" mass="43649">MPYVFGSSPDGQEVKIHVTKRSKTLDLTETPISSIDLLGIAEKAPNLESVFFRPNADGLIKNIDLTPLCELTKLVHVSCIVTDKIELSRLSFKELITLGFFVEDSVDFKGFENSNVQCLYVSFGNPIKDPFSTMCKDVVLEELNIGGYPQGEFLSLKGLPRNIQNLKISEDAKFSDTEALKNTYLRYLNCHSGRITHLPNTLTEFILNDSNEKLNFKLLQETKLLYFTLDAKNYSSEDIQLEYLPSTVKQIKISNCPNDLNLDALPEGVELVQLELTANPSASNSRGELIVPERIVKKMGHFSLDGFFLGEFDTSIFEGSELKTAWFHGCDWEYIYADHFWKMTSLTYVAFDSTRKVIVSPELLDKPRTCKNKGMKRYLGMFDSY</sequence>
<name>A0A1C3ECL6_9GAMM</name>
<evidence type="ECO:0000313" key="1">
    <source>
        <dbReference type="EMBL" id="ODA30996.1"/>
    </source>
</evidence>
<comment type="caution">
    <text evidence="1">The sequence shown here is derived from an EMBL/GenBank/DDBJ whole genome shotgun (WGS) entry which is preliminary data.</text>
</comment>
<dbReference type="InterPro" id="IPR032675">
    <property type="entry name" value="LRR_dom_sf"/>
</dbReference>
<dbReference type="SUPFAM" id="SSF52058">
    <property type="entry name" value="L domain-like"/>
    <property type="match status" value="1"/>
</dbReference>
<reference evidence="1 2" key="1">
    <citation type="submission" date="2016-05" db="EMBL/GenBank/DDBJ databases">
        <title>Genomic Taxonomy of the Vibrionaceae.</title>
        <authorList>
            <person name="Gomez-Gil B."/>
            <person name="Enciso-Ibarra J."/>
        </authorList>
    </citation>
    <scope>NUCLEOTIDE SEQUENCE [LARGE SCALE GENOMIC DNA]</scope>
    <source>
        <strain evidence="1 2">CAIM 1920</strain>
    </source>
</reference>
<dbReference type="Gene3D" id="3.80.10.10">
    <property type="entry name" value="Ribonuclease Inhibitor"/>
    <property type="match status" value="1"/>
</dbReference>
<keyword evidence="2" id="KW-1185">Reference proteome</keyword>
<dbReference type="EMBL" id="LYBM01000042">
    <property type="protein sequence ID" value="ODA30996.1"/>
    <property type="molecule type" value="Genomic_DNA"/>
</dbReference>
<gene>
    <name evidence="1" type="ORF">A8L45_18335</name>
</gene>
<dbReference type="RefSeq" id="WP_068904813.1">
    <property type="nucleotide sequence ID" value="NZ_JBHUIF010000005.1"/>
</dbReference>
<dbReference type="Proteomes" id="UP000094936">
    <property type="component" value="Unassembled WGS sequence"/>
</dbReference>
<protein>
    <submittedName>
        <fullName evidence="1">Uncharacterized protein</fullName>
    </submittedName>
</protein>